<sequence length="130" mass="15577">MTRLRIGYRSIFNKKYEIELFDFLMENTDQFNTPYDGLDLWNSKGSETKVLQVEERIEYFHFMYVPIFPITHVWTLRSERNNRVPTIGVYINREKVASINNGETRPYIVESGKKQIFNFNQSISNGRIRR</sequence>
<protein>
    <submittedName>
        <fullName evidence="1">Uncharacterized protein</fullName>
    </submittedName>
</protein>
<name>A0ABY1KLB8_9FLAO</name>
<organism evidence="1 2">
    <name type="scientific">Zobellia uliginosa</name>
    <dbReference type="NCBI Taxonomy" id="143224"/>
    <lineage>
        <taxon>Bacteria</taxon>
        <taxon>Pseudomonadati</taxon>
        <taxon>Bacteroidota</taxon>
        <taxon>Flavobacteriia</taxon>
        <taxon>Flavobacteriales</taxon>
        <taxon>Flavobacteriaceae</taxon>
        <taxon>Zobellia</taxon>
    </lineage>
</organism>
<reference evidence="1 2" key="1">
    <citation type="submission" date="2017-01" db="EMBL/GenBank/DDBJ databases">
        <authorList>
            <person name="Varghese N."/>
            <person name="Submissions S."/>
        </authorList>
    </citation>
    <scope>NUCLEOTIDE SEQUENCE [LARGE SCALE GENOMIC DNA]</scope>
    <source>
        <strain evidence="1 2">DSM 2061</strain>
    </source>
</reference>
<keyword evidence="2" id="KW-1185">Reference proteome</keyword>
<evidence type="ECO:0000313" key="2">
    <source>
        <dbReference type="Proteomes" id="UP000185728"/>
    </source>
</evidence>
<dbReference type="Proteomes" id="UP000185728">
    <property type="component" value="Unassembled WGS sequence"/>
</dbReference>
<comment type="caution">
    <text evidence="1">The sequence shown here is derived from an EMBL/GenBank/DDBJ whole genome shotgun (WGS) entry which is preliminary data.</text>
</comment>
<accession>A0ABY1KLB8</accession>
<dbReference type="RefSeq" id="WP_139327610.1">
    <property type="nucleotide sequence ID" value="NZ_FTOB01000002.1"/>
</dbReference>
<proteinExistence type="predicted"/>
<gene>
    <name evidence="1" type="ORF">SAMN05421766_102101</name>
</gene>
<evidence type="ECO:0000313" key="1">
    <source>
        <dbReference type="EMBL" id="SIS47158.1"/>
    </source>
</evidence>
<dbReference type="EMBL" id="FTOB01000002">
    <property type="protein sequence ID" value="SIS47158.1"/>
    <property type="molecule type" value="Genomic_DNA"/>
</dbReference>